<dbReference type="FunFam" id="3.30.420.40:FF:000046">
    <property type="entry name" value="Chaperone protein HscA"/>
    <property type="match status" value="1"/>
</dbReference>
<evidence type="ECO:0000313" key="7">
    <source>
        <dbReference type="EMBL" id="KGJ87196.1"/>
    </source>
</evidence>
<comment type="similarity">
    <text evidence="1 5 6">Belongs to the heat shock protein 70 family.</text>
</comment>
<dbReference type="PROSITE" id="PS00329">
    <property type="entry name" value="HSP70_2"/>
    <property type="match status" value="1"/>
</dbReference>
<dbReference type="FunFam" id="3.30.420.40:FF:000020">
    <property type="entry name" value="Chaperone protein HscA homolog"/>
    <property type="match status" value="1"/>
</dbReference>
<dbReference type="GO" id="GO:0016226">
    <property type="term" value="P:iron-sulfur cluster assembly"/>
    <property type="evidence" value="ECO:0007669"/>
    <property type="project" value="InterPro"/>
</dbReference>
<dbReference type="PROSITE" id="PS01036">
    <property type="entry name" value="HSP70_3"/>
    <property type="match status" value="1"/>
</dbReference>
<dbReference type="PRINTS" id="PR00301">
    <property type="entry name" value="HEATSHOCK70"/>
</dbReference>
<dbReference type="PANTHER" id="PTHR19375">
    <property type="entry name" value="HEAT SHOCK PROTEIN 70KDA"/>
    <property type="match status" value="1"/>
</dbReference>
<dbReference type="PATRIC" id="fig|28229.4.peg.4086"/>
<dbReference type="InterPro" id="IPR029047">
    <property type="entry name" value="HSP70_peptide-bd_sf"/>
</dbReference>
<evidence type="ECO:0000313" key="8">
    <source>
        <dbReference type="Proteomes" id="UP000029843"/>
    </source>
</evidence>
<evidence type="ECO:0000256" key="1">
    <source>
        <dbReference type="ARBA" id="ARBA00007381"/>
    </source>
</evidence>
<keyword evidence="4 5" id="KW-0143">Chaperone</keyword>
<dbReference type="NCBIfam" id="NF003520">
    <property type="entry name" value="PRK05183.1"/>
    <property type="match status" value="1"/>
</dbReference>
<keyword evidence="3 5" id="KW-0067">ATP-binding</keyword>
<dbReference type="Gene3D" id="1.20.1270.10">
    <property type="match status" value="1"/>
</dbReference>
<evidence type="ECO:0000256" key="4">
    <source>
        <dbReference type="ARBA" id="ARBA00023186"/>
    </source>
</evidence>
<dbReference type="InterPro" id="IPR043129">
    <property type="entry name" value="ATPase_NBD"/>
</dbReference>
<sequence>MALLQIAEPGQSTVPHEHRLAAGIDLGTTNSLIASVQSGSASTLSDDQGRDILPSIVSYQADNVLVGQTAQALSIEDPENTVTSAKRLIGRSLHDIQSKYPSLPYNFCGDENHPEIMTRQGAVNPVQVSAEILKSLNARAQAALGGDLTGVVITVPAHFDDAQRQSTKDAAKLAGVSVLRLLNEPTAAAVAYGLDSGQEGVIAVYDLGGGTFDISILRLNKGVFEVLATGGDSALGGDDFDVALVDYLIEQAGLVRPLSPSLERQLMQQACFAKEQLTAKEQVEITILLDDNSNWQTSLSKAQLNVLIGPLVNKTLRACRRTLKDAEIGIDEVIEVVMVGGSTRVPLVRTEVEKHFNKTPLTSIDPDKVVAIGAAIQADVLVGNKPDSEMLLLDVTPLSLGLETMGGLVEKVIPRNTTIPVAKAQEFTTFKDGQTAMAVHVLQGERELVDDCRSLARFELRGIPAMTAGAAHIRVTFKVDADGLLSVSAMEKSSGVESSIEVKPSFGLDDNQISQMIKDSMSNAADDMQARMLKEQQVEASRVIESVQAALLADSKLLTTDEIAAIENAIKLLAQVSQGQEVKAIENALDAVNDSTAIFAERRMDSSISQALAGQAVDKM</sequence>
<dbReference type="SUPFAM" id="SSF100920">
    <property type="entry name" value="Heat shock protein 70kD (HSP70), peptide-binding domain"/>
    <property type="match status" value="1"/>
</dbReference>
<name>A0A099KA31_COLPS</name>
<reference evidence="7 8" key="1">
    <citation type="submission" date="2014-08" db="EMBL/GenBank/DDBJ databases">
        <title>Genomic and Phenotypic Diversity of Colwellia psychrerythraea strains from Disparate Marine Basins.</title>
        <authorList>
            <person name="Techtmann S.M."/>
            <person name="Stelling S.C."/>
            <person name="Utturkar S.M."/>
            <person name="Alshibli N."/>
            <person name="Harris A."/>
            <person name="Brown S.D."/>
            <person name="Hazen T.C."/>
        </authorList>
    </citation>
    <scope>NUCLEOTIDE SEQUENCE [LARGE SCALE GENOMIC DNA]</scope>
    <source>
        <strain evidence="7 8">ND2E</strain>
    </source>
</reference>
<dbReference type="Gene3D" id="3.30.420.40">
    <property type="match status" value="2"/>
</dbReference>
<evidence type="ECO:0000256" key="3">
    <source>
        <dbReference type="ARBA" id="ARBA00022840"/>
    </source>
</evidence>
<dbReference type="HAMAP" id="MF_00679">
    <property type="entry name" value="HscA"/>
    <property type="match status" value="1"/>
</dbReference>
<dbReference type="GO" id="GO:0016887">
    <property type="term" value="F:ATP hydrolysis activity"/>
    <property type="evidence" value="ECO:0007669"/>
    <property type="project" value="UniProtKB-UniRule"/>
</dbReference>
<dbReference type="InterPro" id="IPR010236">
    <property type="entry name" value="ISC_FeS_clus_asmbl_HscA"/>
</dbReference>
<organism evidence="7 8">
    <name type="scientific">Colwellia psychrerythraea</name>
    <name type="common">Vibrio psychroerythus</name>
    <dbReference type="NCBI Taxonomy" id="28229"/>
    <lineage>
        <taxon>Bacteria</taxon>
        <taxon>Pseudomonadati</taxon>
        <taxon>Pseudomonadota</taxon>
        <taxon>Gammaproteobacteria</taxon>
        <taxon>Alteromonadales</taxon>
        <taxon>Colwelliaceae</taxon>
        <taxon>Colwellia</taxon>
    </lineage>
</organism>
<dbReference type="Pfam" id="PF00012">
    <property type="entry name" value="HSP70"/>
    <property type="match status" value="1"/>
</dbReference>
<proteinExistence type="inferred from homology"/>
<dbReference type="InterPro" id="IPR029048">
    <property type="entry name" value="HSP70_C_sf"/>
</dbReference>
<dbReference type="SUPFAM" id="SSF100934">
    <property type="entry name" value="Heat shock protein 70kD (HSP70), C-terminal subdomain"/>
    <property type="match status" value="1"/>
</dbReference>
<dbReference type="FunFam" id="2.60.34.10:FF:000005">
    <property type="entry name" value="Chaperone protein HscA homolog"/>
    <property type="match status" value="1"/>
</dbReference>
<evidence type="ECO:0000256" key="5">
    <source>
        <dbReference type="HAMAP-Rule" id="MF_00679"/>
    </source>
</evidence>
<comment type="function">
    <text evidence="5">Chaperone involved in the maturation of iron-sulfur cluster-containing proteins. Has a low intrinsic ATPase activity which is markedly stimulated by HscB.</text>
</comment>
<keyword evidence="2 5" id="KW-0547">Nucleotide-binding</keyword>
<accession>A0A099KA31</accession>
<dbReference type="GO" id="GO:0140662">
    <property type="term" value="F:ATP-dependent protein folding chaperone"/>
    <property type="evidence" value="ECO:0007669"/>
    <property type="project" value="InterPro"/>
</dbReference>
<dbReference type="EMBL" id="JQED01000055">
    <property type="protein sequence ID" value="KGJ87196.1"/>
    <property type="molecule type" value="Genomic_DNA"/>
</dbReference>
<dbReference type="PROSITE" id="PS00297">
    <property type="entry name" value="HSP70_1"/>
    <property type="match status" value="1"/>
</dbReference>
<dbReference type="AlphaFoldDB" id="A0A099KA31"/>
<dbReference type="InterPro" id="IPR018181">
    <property type="entry name" value="Heat_shock_70_CS"/>
</dbReference>
<dbReference type="SUPFAM" id="SSF53067">
    <property type="entry name" value="Actin-like ATPase domain"/>
    <property type="match status" value="2"/>
</dbReference>
<protein>
    <recommendedName>
        <fullName evidence="5">Chaperone protein HscA homolog</fullName>
    </recommendedName>
</protein>
<comment type="caution">
    <text evidence="7">The sequence shown here is derived from an EMBL/GenBank/DDBJ whole genome shotgun (WGS) entry which is preliminary data.</text>
</comment>
<evidence type="ECO:0000256" key="2">
    <source>
        <dbReference type="ARBA" id="ARBA00022741"/>
    </source>
</evidence>
<gene>
    <name evidence="5" type="primary">hscA</name>
    <name evidence="7" type="ORF">ND2E_0603</name>
</gene>
<dbReference type="Proteomes" id="UP000029843">
    <property type="component" value="Unassembled WGS sequence"/>
</dbReference>
<dbReference type="RefSeq" id="WP_033095630.1">
    <property type="nucleotide sequence ID" value="NZ_JQED01000055.1"/>
</dbReference>
<dbReference type="InterPro" id="IPR013126">
    <property type="entry name" value="Hsp_70_fam"/>
</dbReference>
<dbReference type="OrthoDB" id="9766019at2"/>
<dbReference type="Gene3D" id="3.90.640.10">
    <property type="entry name" value="Actin, Chain A, domain 4"/>
    <property type="match status" value="1"/>
</dbReference>
<dbReference type="Gene3D" id="2.60.34.10">
    <property type="entry name" value="Substrate Binding Domain Of DNAk, Chain A, domain 1"/>
    <property type="match status" value="1"/>
</dbReference>
<dbReference type="GO" id="GO:0005524">
    <property type="term" value="F:ATP binding"/>
    <property type="evidence" value="ECO:0007669"/>
    <property type="project" value="UniProtKB-KW"/>
</dbReference>
<dbReference type="GO" id="GO:0051082">
    <property type="term" value="F:unfolded protein binding"/>
    <property type="evidence" value="ECO:0007669"/>
    <property type="project" value="InterPro"/>
</dbReference>
<dbReference type="NCBIfam" id="TIGR01991">
    <property type="entry name" value="HscA"/>
    <property type="match status" value="1"/>
</dbReference>
<evidence type="ECO:0000256" key="6">
    <source>
        <dbReference type="RuleBase" id="RU003322"/>
    </source>
</evidence>